<sequence>MNPKIYDFGIG</sequence>
<evidence type="ECO:0000313" key="1">
    <source>
        <dbReference type="EMBL" id="KAJ0093533.1"/>
    </source>
</evidence>
<dbReference type="Proteomes" id="UP001164250">
    <property type="component" value="Chromosome 7"/>
</dbReference>
<comment type="caution">
    <text evidence="1">The sequence shown here is derived from an EMBL/GenBank/DDBJ whole genome shotgun (WGS) entry which is preliminary data.</text>
</comment>
<name>A0ACC1B3Z3_9ROSI</name>
<reference evidence="2" key="1">
    <citation type="journal article" date="2023" name="G3 (Bethesda)">
        <title>Genome assembly and association tests identify interacting loci associated with vigor, precocity, and sex in interspecific pistachio rootstocks.</title>
        <authorList>
            <person name="Palmer W."/>
            <person name="Jacygrad E."/>
            <person name="Sagayaradj S."/>
            <person name="Cavanaugh K."/>
            <person name="Han R."/>
            <person name="Bertier L."/>
            <person name="Beede B."/>
            <person name="Kafkas S."/>
            <person name="Golino D."/>
            <person name="Preece J."/>
            <person name="Michelmore R."/>
        </authorList>
    </citation>
    <scope>NUCLEOTIDE SEQUENCE [LARGE SCALE GENOMIC DNA]</scope>
</reference>
<organism evidence="1 2">
    <name type="scientific">Pistacia atlantica</name>
    <dbReference type="NCBI Taxonomy" id="434234"/>
    <lineage>
        <taxon>Eukaryota</taxon>
        <taxon>Viridiplantae</taxon>
        <taxon>Streptophyta</taxon>
        <taxon>Embryophyta</taxon>
        <taxon>Tracheophyta</taxon>
        <taxon>Spermatophyta</taxon>
        <taxon>Magnoliopsida</taxon>
        <taxon>eudicotyledons</taxon>
        <taxon>Gunneridae</taxon>
        <taxon>Pentapetalae</taxon>
        <taxon>rosids</taxon>
        <taxon>malvids</taxon>
        <taxon>Sapindales</taxon>
        <taxon>Anacardiaceae</taxon>
        <taxon>Pistacia</taxon>
    </lineage>
</organism>
<keyword evidence="2" id="KW-1185">Reference proteome</keyword>
<gene>
    <name evidence="1" type="ORF">Patl1_27169</name>
</gene>
<proteinExistence type="predicted"/>
<protein>
    <submittedName>
        <fullName evidence="1">Uncharacterized protein</fullName>
    </submittedName>
</protein>
<dbReference type="EMBL" id="CM047903">
    <property type="protein sequence ID" value="KAJ0093533.1"/>
    <property type="molecule type" value="Genomic_DNA"/>
</dbReference>
<evidence type="ECO:0000313" key="2">
    <source>
        <dbReference type="Proteomes" id="UP001164250"/>
    </source>
</evidence>
<accession>A0ACC1B3Z3</accession>